<dbReference type="EMBL" id="CAADFN010000091">
    <property type="protein sequence ID" value="VFK21351.1"/>
    <property type="molecule type" value="Genomic_DNA"/>
</dbReference>
<organism evidence="1">
    <name type="scientific">Candidatus Kentrum sp. LFY</name>
    <dbReference type="NCBI Taxonomy" id="2126342"/>
    <lineage>
        <taxon>Bacteria</taxon>
        <taxon>Pseudomonadati</taxon>
        <taxon>Pseudomonadota</taxon>
        <taxon>Gammaproteobacteria</taxon>
        <taxon>Candidatus Kentrum</taxon>
    </lineage>
</organism>
<name>A0A450WWB8_9GAMM</name>
<evidence type="ECO:0000313" key="1">
    <source>
        <dbReference type="EMBL" id="VFK21351.1"/>
    </source>
</evidence>
<gene>
    <name evidence="1" type="ORF">BECKLFY1418C_GA0070996_10919</name>
</gene>
<accession>A0A450WWB8</accession>
<reference evidence="1" key="1">
    <citation type="submission" date="2019-02" db="EMBL/GenBank/DDBJ databases">
        <authorList>
            <person name="Gruber-Vodicka R. H."/>
            <person name="Seah K. B. B."/>
        </authorList>
    </citation>
    <scope>NUCLEOTIDE SEQUENCE</scope>
    <source>
        <strain evidence="1">BECK_BY7</strain>
    </source>
</reference>
<sequence length="54" mass="6339">MRNSSHWHLFDVSTTKILGNPALKFEPIPFWFWRETLTNDTSERVVAFGCVLSR</sequence>
<protein>
    <submittedName>
        <fullName evidence="1">Uncharacterized protein</fullName>
    </submittedName>
</protein>
<dbReference type="AlphaFoldDB" id="A0A450WWB8"/>
<proteinExistence type="predicted"/>